<evidence type="ECO:0000256" key="1">
    <source>
        <dbReference type="SAM" id="Phobius"/>
    </source>
</evidence>
<proteinExistence type="predicted"/>
<keyword evidence="3" id="KW-1185">Reference proteome</keyword>
<keyword evidence="1" id="KW-0812">Transmembrane</keyword>
<dbReference type="AlphaFoldDB" id="A0A3G2JP06"/>
<evidence type="ECO:0000313" key="3">
    <source>
        <dbReference type="Proteomes" id="UP000268329"/>
    </source>
</evidence>
<evidence type="ECO:0000313" key="2">
    <source>
        <dbReference type="EMBL" id="AYN43301.1"/>
    </source>
</evidence>
<keyword evidence="1" id="KW-0472">Membrane</keyword>
<sequence>MSAAEGVSPSPGVRLEYHVAQNLALEAGDDLWFSLEGMPPGWDKVKVTSPALQEPITLTPLKKGSTQSVQVDAEGSEHRIRSGLRPGAYPVTATSHGRIVATATLKVAAENSAQIDRFVIGPRDAFPGSGTPASLRPGGDVRVVLTDLRAAPGENSLTVTSPIFKGPLTIKTNSPDNPGCKCDDAGTVYAGHARLRGDVPDGRYTVTVVSHHGQQTTTQHVTIAGQPVKDGGPSWAVAGGVAAAGLALASGGVFTVRRQRSRKAEPSA</sequence>
<dbReference type="KEGG" id="sdd:D9753_35515"/>
<organism evidence="2 3">
    <name type="scientific">Streptomyces dangxiongensis</name>
    <dbReference type="NCBI Taxonomy" id="1442032"/>
    <lineage>
        <taxon>Bacteria</taxon>
        <taxon>Bacillati</taxon>
        <taxon>Actinomycetota</taxon>
        <taxon>Actinomycetes</taxon>
        <taxon>Kitasatosporales</taxon>
        <taxon>Streptomycetaceae</taxon>
        <taxon>Streptomyces</taxon>
    </lineage>
</organism>
<dbReference type="EMBL" id="CP033073">
    <property type="protein sequence ID" value="AYN43301.1"/>
    <property type="molecule type" value="Genomic_DNA"/>
</dbReference>
<keyword evidence="1" id="KW-1133">Transmembrane helix</keyword>
<gene>
    <name evidence="2" type="ORF">D9753_35515</name>
</gene>
<name>A0A3G2JP06_9ACTN</name>
<dbReference type="OrthoDB" id="4191856at2"/>
<reference evidence="2 3" key="1">
    <citation type="submission" date="2018-10" db="EMBL/GenBank/DDBJ databases">
        <title>The genome of Streptomyces dangxiongensis Z022.</title>
        <authorList>
            <person name="Zhang B."/>
        </authorList>
    </citation>
    <scope>NUCLEOTIDE SEQUENCE [LARGE SCALE GENOMIC DNA]</scope>
    <source>
        <strain evidence="2 3">Z022</strain>
    </source>
</reference>
<protein>
    <submittedName>
        <fullName evidence="2">Uncharacterized protein</fullName>
    </submittedName>
</protein>
<feature type="transmembrane region" description="Helical" evidence="1">
    <location>
        <begin position="235"/>
        <end position="256"/>
    </location>
</feature>
<dbReference type="Proteomes" id="UP000268329">
    <property type="component" value="Chromosome"/>
</dbReference>
<accession>A0A3G2JP06</accession>